<keyword evidence="1" id="KW-1003">Cell membrane</keyword>
<dbReference type="CDD" id="cd13580">
    <property type="entry name" value="PBP2_AlgQ_like_1"/>
    <property type="match status" value="1"/>
</dbReference>
<evidence type="ECO:0000256" key="6">
    <source>
        <dbReference type="SAM" id="Phobius"/>
    </source>
</evidence>
<dbReference type="PANTHER" id="PTHR43649:SF33">
    <property type="entry name" value="POLYGALACTURONAN_RHAMNOGALACTURONAN-BINDING PROTEIN YTCQ"/>
    <property type="match status" value="1"/>
</dbReference>
<organism evidence="7 8">
    <name type="scientific">Paenibacillus hemerocallicola</name>
    <dbReference type="NCBI Taxonomy" id="1172614"/>
    <lineage>
        <taxon>Bacteria</taxon>
        <taxon>Bacillati</taxon>
        <taxon>Bacillota</taxon>
        <taxon>Bacilli</taxon>
        <taxon>Bacillales</taxon>
        <taxon>Paenibacillaceae</taxon>
        <taxon>Paenibacillus</taxon>
    </lineage>
</organism>
<proteinExistence type="predicted"/>
<evidence type="ECO:0000313" key="7">
    <source>
        <dbReference type="EMBL" id="TNJ61939.1"/>
    </source>
</evidence>
<protein>
    <submittedName>
        <fullName evidence="7">Extracellular solute-binding protein</fullName>
    </submittedName>
</protein>
<name>A0A5C4T1B9_9BACL</name>
<evidence type="ECO:0000256" key="3">
    <source>
        <dbReference type="ARBA" id="ARBA00023136"/>
    </source>
</evidence>
<evidence type="ECO:0000256" key="2">
    <source>
        <dbReference type="ARBA" id="ARBA00022729"/>
    </source>
</evidence>
<evidence type="ECO:0000256" key="5">
    <source>
        <dbReference type="ARBA" id="ARBA00023288"/>
    </source>
</evidence>
<evidence type="ECO:0000256" key="4">
    <source>
        <dbReference type="ARBA" id="ARBA00023139"/>
    </source>
</evidence>
<dbReference type="OrthoDB" id="9787283at2"/>
<dbReference type="InterPro" id="IPR050490">
    <property type="entry name" value="Bact_solute-bd_prot1"/>
</dbReference>
<sequence>MNEKSDPLVAPKPRLYAAIAAGLGAAAVGIALYGLLGATPDGPKARNELANGGREPITVVALGAYYSFPPGYDENRNPYLDYIEDKTGLDISIKLPLQEGYNEQLNVIMESSKLPDLISTTSNSWVADYVKRNALLPLDDYIDKYGSDLKKKIPQEAWDLVRFNGKIYAVPSLNSVRGNEIMYARKDWLDRLGMAPPVTLDDYAEVMRRFAEDDPDGNGKNDTVGLLIGSGLVRTAPFFGAFGTQTNGWYEREGKLVYAGVLPETKEALRYLAGLYKNKWIDPEFPINKLISLEEKIVAGKAGLFSAVWYDTRGPIEANRKADPRAEWIPLDYPSGPDGLRGVADNAIARMFNVVPATSKHPEAAIRLLNFIAGDGYRTLNLGFENEVWTRSGGRMVTNFEEHDRQSYRGIYGALADAGDPEVDRERLDSLGVHFRLYENLQRISRNLIPNRFTGPPTPVMTTYGAKLYAVQESLFTKIVAGVEPIEAFDRFAERWYKDGGKEMTTEANAWFSRYR</sequence>
<evidence type="ECO:0000313" key="8">
    <source>
        <dbReference type="Proteomes" id="UP000307943"/>
    </source>
</evidence>
<keyword evidence="4" id="KW-0564">Palmitate</keyword>
<dbReference type="PANTHER" id="PTHR43649">
    <property type="entry name" value="ARABINOSE-BINDING PROTEIN-RELATED"/>
    <property type="match status" value="1"/>
</dbReference>
<accession>A0A5C4T1B9</accession>
<dbReference type="EMBL" id="VDCQ01000069">
    <property type="protein sequence ID" value="TNJ61939.1"/>
    <property type="molecule type" value="Genomic_DNA"/>
</dbReference>
<keyword evidence="3 6" id="KW-0472">Membrane</keyword>
<keyword evidence="2" id="KW-0732">Signal</keyword>
<keyword evidence="6" id="KW-1133">Transmembrane helix</keyword>
<dbReference type="Gene3D" id="3.40.190.10">
    <property type="entry name" value="Periplasmic binding protein-like II"/>
    <property type="match status" value="2"/>
</dbReference>
<dbReference type="InterPro" id="IPR006059">
    <property type="entry name" value="SBP"/>
</dbReference>
<comment type="caution">
    <text evidence="7">The sequence shown here is derived from an EMBL/GenBank/DDBJ whole genome shotgun (WGS) entry which is preliminary data.</text>
</comment>
<dbReference type="RefSeq" id="WP_139606573.1">
    <property type="nucleotide sequence ID" value="NZ_VDCQ01000069.1"/>
</dbReference>
<dbReference type="SUPFAM" id="SSF53850">
    <property type="entry name" value="Periplasmic binding protein-like II"/>
    <property type="match status" value="1"/>
</dbReference>
<reference evidence="7 8" key="1">
    <citation type="submission" date="2019-05" db="EMBL/GenBank/DDBJ databases">
        <title>We sequenced the genome of Paenibacillus hemerocallicola KCTC 33185 for further insight into its adaptation and study the phylogeny of Paenibacillus.</title>
        <authorList>
            <person name="Narsing Rao M.P."/>
        </authorList>
    </citation>
    <scope>NUCLEOTIDE SEQUENCE [LARGE SCALE GENOMIC DNA]</scope>
    <source>
        <strain evidence="7 8">KCTC 33185</strain>
    </source>
</reference>
<keyword evidence="6" id="KW-0812">Transmembrane</keyword>
<dbReference type="Pfam" id="PF01547">
    <property type="entry name" value="SBP_bac_1"/>
    <property type="match status" value="1"/>
</dbReference>
<dbReference type="AlphaFoldDB" id="A0A5C4T1B9"/>
<keyword evidence="5" id="KW-0449">Lipoprotein</keyword>
<gene>
    <name evidence="7" type="ORF">FE784_33315</name>
</gene>
<feature type="transmembrane region" description="Helical" evidence="6">
    <location>
        <begin position="15"/>
        <end position="36"/>
    </location>
</feature>
<dbReference type="Proteomes" id="UP000307943">
    <property type="component" value="Unassembled WGS sequence"/>
</dbReference>
<evidence type="ECO:0000256" key="1">
    <source>
        <dbReference type="ARBA" id="ARBA00022475"/>
    </source>
</evidence>
<keyword evidence="8" id="KW-1185">Reference proteome</keyword>